<comment type="caution">
    <text evidence="1">The sequence shown here is derived from an EMBL/GenBank/DDBJ whole genome shotgun (WGS) entry which is preliminary data.</text>
</comment>
<evidence type="ECO:0000313" key="2">
    <source>
        <dbReference type="Proteomes" id="UP000470771"/>
    </source>
</evidence>
<evidence type="ECO:0008006" key="3">
    <source>
        <dbReference type="Google" id="ProtNLM"/>
    </source>
</evidence>
<reference evidence="1 2" key="1">
    <citation type="submission" date="2019-12" db="EMBL/GenBank/DDBJ databases">
        <authorList>
            <person name="Zhao J."/>
        </authorList>
    </citation>
    <scope>NUCLEOTIDE SEQUENCE [LARGE SCALE GENOMIC DNA]</scope>
    <source>
        <strain evidence="1 2">S-15</strain>
    </source>
</reference>
<gene>
    <name evidence="1" type="ORF">GQN54_01065</name>
</gene>
<dbReference type="RefSeq" id="WP_160631089.1">
    <property type="nucleotide sequence ID" value="NZ_WWNE01000003.1"/>
</dbReference>
<keyword evidence="2" id="KW-1185">Reference proteome</keyword>
<evidence type="ECO:0000313" key="1">
    <source>
        <dbReference type="EMBL" id="NBG64686.1"/>
    </source>
</evidence>
<dbReference type="Proteomes" id="UP000470771">
    <property type="component" value="Unassembled WGS sequence"/>
</dbReference>
<dbReference type="InterPro" id="IPR029044">
    <property type="entry name" value="Nucleotide-diphossugar_trans"/>
</dbReference>
<dbReference type="EMBL" id="WWNE01000003">
    <property type="protein sequence ID" value="NBG64686.1"/>
    <property type="molecule type" value="Genomic_DNA"/>
</dbReference>
<protein>
    <recommendedName>
        <fullName evidence="3">Glycosyltransferase</fullName>
    </recommendedName>
</protein>
<accession>A0A6N9NDL9</accession>
<proteinExistence type="predicted"/>
<dbReference type="Gene3D" id="3.90.550.10">
    <property type="entry name" value="Spore Coat Polysaccharide Biosynthesis Protein SpsA, Chain A"/>
    <property type="match status" value="1"/>
</dbReference>
<name>A0A6N9NDL9_9FLAO</name>
<organism evidence="1 2">
    <name type="scientific">Acidiluteibacter ferrifornacis</name>
    <dbReference type="NCBI Taxonomy" id="2692424"/>
    <lineage>
        <taxon>Bacteria</taxon>
        <taxon>Pseudomonadati</taxon>
        <taxon>Bacteroidota</taxon>
        <taxon>Flavobacteriia</taxon>
        <taxon>Flavobacteriales</taxon>
        <taxon>Cryomorphaceae</taxon>
        <taxon>Acidiluteibacter</taxon>
    </lineage>
</organism>
<dbReference type="AlphaFoldDB" id="A0A6N9NDL9"/>
<sequence length="316" mass="37391">MKISGFTFTRNVSKLYYPICESIQSILPIVDEFVVALGKGDEDDNTRELLESINSPKIKIIETEWDLKAFPHGTEYAHQTDIAKSHCSGDWLFYIQADEVVHEDDLPKIKSRCEELLHNEKVEGLLFKYRHFFADYDHYINHHGWYQNEVRIVRNLPNIHSFGDAQSFKRIENFDGKNYRTKEEAYALNVAAVDAYIFHYGWVRPPEYMQSKKKAMDSAYKDKQTVDAIYENQEASFDYGPLKHLPLFKGTHPKVMKEKMKDFSWGHQLNYTTMKRPDRPKFKHEKLKYRIISFLERNLNGGKHYFGFKNWKLILK</sequence>
<dbReference type="SUPFAM" id="SSF53448">
    <property type="entry name" value="Nucleotide-diphospho-sugar transferases"/>
    <property type="match status" value="1"/>
</dbReference>